<evidence type="ECO:0000256" key="1">
    <source>
        <dbReference type="ARBA" id="ARBA00008857"/>
    </source>
</evidence>
<organism evidence="8 9">
    <name type="scientific">Rosistilla oblonga</name>
    <dbReference type="NCBI Taxonomy" id="2527990"/>
    <lineage>
        <taxon>Bacteria</taxon>
        <taxon>Pseudomonadati</taxon>
        <taxon>Planctomycetota</taxon>
        <taxon>Planctomycetia</taxon>
        <taxon>Pirellulales</taxon>
        <taxon>Pirellulaceae</taxon>
        <taxon>Rosistilla</taxon>
    </lineage>
</organism>
<feature type="domain" description="Tyr recombinase" evidence="6">
    <location>
        <begin position="190"/>
        <end position="388"/>
    </location>
</feature>
<sequence>MPRKPKYQTILCQFYEWRLIQRKENGVWYADARTTSKNRGRHSLGTRDKEEALAKLAQLDRLFAEERGVVAPSDQTDQQPLSIENGRKLFDDHTARPRGLGGTKLSTQKRYRAIFDKFEVFAADRRVRDWHNVNKSVLTAYATYLTDKGYARKTIHGEITLLKTAIKWLIAEGYIQTEPIKLPLKKAECERAYCYTSAEVAAMYKICTSTGRLQWLQNTIVGLACTGMRIEELCSLKWSDIKFDKRILTIADESGFASQTDESRSNKSSRTRHLPIRAELLDVLESLPRVDQYIFHGPRGGRLKADTVRNVLVREVITPLTKRFPKQFESERSFEDGRLHSFRHYFCSVCANTSIPERITMSWLGHADSEMVRHYYHLNDAESRRKMDQLNLLGGSDGCSATDDEQPLDGE</sequence>
<dbReference type="Gene3D" id="1.10.443.10">
    <property type="entry name" value="Intergrase catalytic core"/>
    <property type="match status" value="1"/>
</dbReference>
<dbReference type="InterPro" id="IPR044068">
    <property type="entry name" value="CB"/>
</dbReference>
<comment type="similarity">
    <text evidence="1">Belongs to the 'phage' integrase family.</text>
</comment>
<dbReference type="AlphaFoldDB" id="A0A518IQQ7"/>
<feature type="domain" description="Core-binding (CB)" evidence="7">
    <location>
        <begin position="76"/>
        <end position="170"/>
    </location>
</feature>
<evidence type="ECO:0000259" key="6">
    <source>
        <dbReference type="PROSITE" id="PS51898"/>
    </source>
</evidence>
<dbReference type="InterPro" id="IPR025269">
    <property type="entry name" value="SAM-like_dom"/>
</dbReference>
<keyword evidence="9" id="KW-1185">Reference proteome</keyword>
<dbReference type="PROSITE" id="PS51898">
    <property type="entry name" value="TYR_RECOMBINASE"/>
    <property type="match status" value="1"/>
</dbReference>
<dbReference type="Pfam" id="PF13102">
    <property type="entry name" value="Phage_int_SAM_5"/>
    <property type="match status" value="1"/>
</dbReference>
<dbReference type="PANTHER" id="PTHR30349">
    <property type="entry name" value="PHAGE INTEGRASE-RELATED"/>
    <property type="match status" value="1"/>
</dbReference>
<dbReference type="InterPro" id="IPR013762">
    <property type="entry name" value="Integrase-like_cat_sf"/>
</dbReference>
<accession>A0A518IQQ7</accession>
<proteinExistence type="inferred from homology"/>
<dbReference type="InterPro" id="IPR011010">
    <property type="entry name" value="DNA_brk_join_enz"/>
</dbReference>
<dbReference type="Proteomes" id="UP000316770">
    <property type="component" value="Chromosome"/>
</dbReference>
<dbReference type="PROSITE" id="PS51900">
    <property type="entry name" value="CB"/>
    <property type="match status" value="1"/>
</dbReference>
<name>A0A518IQQ7_9BACT</name>
<protein>
    <submittedName>
        <fullName evidence="8">Site-specific tyrosine recombinase XerC</fullName>
    </submittedName>
</protein>
<dbReference type="GO" id="GO:0006310">
    <property type="term" value="P:DNA recombination"/>
    <property type="evidence" value="ECO:0007669"/>
    <property type="project" value="UniProtKB-KW"/>
</dbReference>
<evidence type="ECO:0000256" key="2">
    <source>
        <dbReference type="ARBA" id="ARBA00022908"/>
    </source>
</evidence>
<keyword evidence="2" id="KW-0229">DNA integration</keyword>
<dbReference type="Pfam" id="PF00589">
    <property type="entry name" value="Phage_integrase"/>
    <property type="match status" value="1"/>
</dbReference>
<evidence type="ECO:0000256" key="5">
    <source>
        <dbReference type="PROSITE-ProRule" id="PRU01248"/>
    </source>
</evidence>
<dbReference type="InterPro" id="IPR010998">
    <property type="entry name" value="Integrase_recombinase_N"/>
</dbReference>
<evidence type="ECO:0000313" key="8">
    <source>
        <dbReference type="EMBL" id="QDV55415.1"/>
    </source>
</evidence>
<evidence type="ECO:0000259" key="7">
    <source>
        <dbReference type="PROSITE" id="PS51900"/>
    </source>
</evidence>
<dbReference type="SUPFAM" id="SSF56349">
    <property type="entry name" value="DNA breaking-rejoining enzymes"/>
    <property type="match status" value="1"/>
</dbReference>
<keyword evidence="3 5" id="KW-0238">DNA-binding</keyword>
<reference evidence="8 9" key="1">
    <citation type="submission" date="2019-02" db="EMBL/GenBank/DDBJ databases">
        <title>Deep-cultivation of Planctomycetes and their phenomic and genomic characterization uncovers novel biology.</title>
        <authorList>
            <person name="Wiegand S."/>
            <person name="Jogler M."/>
            <person name="Boedeker C."/>
            <person name="Pinto D."/>
            <person name="Vollmers J."/>
            <person name="Rivas-Marin E."/>
            <person name="Kohn T."/>
            <person name="Peeters S.H."/>
            <person name="Heuer A."/>
            <person name="Rast P."/>
            <person name="Oberbeckmann S."/>
            <person name="Bunk B."/>
            <person name="Jeske O."/>
            <person name="Meyerdierks A."/>
            <person name="Storesund J.E."/>
            <person name="Kallscheuer N."/>
            <person name="Luecker S."/>
            <person name="Lage O.M."/>
            <person name="Pohl T."/>
            <person name="Merkel B.J."/>
            <person name="Hornburger P."/>
            <person name="Mueller R.-W."/>
            <person name="Bruemmer F."/>
            <person name="Labrenz M."/>
            <person name="Spormann A.M."/>
            <person name="Op den Camp H."/>
            <person name="Overmann J."/>
            <person name="Amann R."/>
            <person name="Jetten M.S.M."/>
            <person name="Mascher T."/>
            <person name="Medema M.H."/>
            <person name="Devos D.P."/>
            <person name="Kaster A.-K."/>
            <person name="Ovreas L."/>
            <person name="Rohde M."/>
            <person name="Galperin M.Y."/>
            <person name="Jogler C."/>
        </authorList>
    </citation>
    <scope>NUCLEOTIDE SEQUENCE [LARGE SCALE GENOMIC DNA]</scope>
    <source>
        <strain evidence="8 9">Mal33</strain>
    </source>
</reference>
<dbReference type="GO" id="GO:0003677">
    <property type="term" value="F:DNA binding"/>
    <property type="evidence" value="ECO:0007669"/>
    <property type="project" value="UniProtKB-UniRule"/>
</dbReference>
<dbReference type="EMBL" id="CP036318">
    <property type="protein sequence ID" value="QDV55415.1"/>
    <property type="molecule type" value="Genomic_DNA"/>
</dbReference>
<dbReference type="RefSeq" id="WP_145283238.1">
    <property type="nucleotide sequence ID" value="NZ_CP036318.1"/>
</dbReference>
<gene>
    <name evidence="8" type="ORF">Mal33_13870</name>
</gene>
<keyword evidence="4" id="KW-0233">DNA recombination</keyword>
<dbReference type="Gene3D" id="1.10.150.130">
    <property type="match status" value="1"/>
</dbReference>
<evidence type="ECO:0000313" key="9">
    <source>
        <dbReference type="Proteomes" id="UP000316770"/>
    </source>
</evidence>
<dbReference type="InterPro" id="IPR050090">
    <property type="entry name" value="Tyrosine_recombinase_XerCD"/>
</dbReference>
<evidence type="ECO:0000256" key="4">
    <source>
        <dbReference type="ARBA" id="ARBA00023172"/>
    </source>
</evidence>
<dbReference type="PANTHER" id="PTHR30349:SF41">
    <property type="entry name" value="INTEGRASE_RECOMBINASE PROTEIN MJ0367-RELATED"/>
    <property type="match status" value="1"/>
</dbReference>
<evidence type="ECO:0000256" key="3">
    <source>
        <dbReference type="ARBA" id="ARBA00023125"/>
    </source>
</evidence>
<dbReference type="InterPro" id="IPR002104">
    <property type="entry name" value="Integrase_catalytic"/>
</dbReference>
<dbReference type="GO" id="GO:0015074">
    <property type="term" value="P:DNA integration"/>
    <property type="evidence" value="ECO:0007669"/>
    <property type="project" value="UniProtKB-KW"/>
</dbReference>